<keyword evidence="2" id="KW-0645">Protease</keyword>
<comment type="similarity">
    <text evidence="1">Belongs to the DeSI family.</text>
</comment>
<dbReference type="MEROPS" id="C97.A11"/>
<gene>
    <name evidence="5" type="ORF">PHLGIDRAFT_16251</name>
</gene>
<keyword evidence="6" id="KW-1185">Reference proteome</keyword>
<accession>A0A0C3RRT3</accession>
<dbReference type="Proteomes" id="UP000053257">
    <property type="component" value="Unassembled WGS sequence"/>
</dbReference>
<sequence length="179" mass="21119">MGHRVQVYVYDESHGLSRRISRILTGRQFDGVWHTNVVVYGRELGYGYGIIFQQPSAVYEQELIDVIDMGETSVDEAVFIEFLGQLAARFGVDNYHLTVDWNCNHFTDECVFFLTGRNLPPWIRDFSTEVLSTRLGYFLRPVCAALFWKPRLVFAVLEWQSYLKLWVWYWWSRMLLCPT</sequence>
<reference evidence="5 6" key="1">
    <citation type="journal article" date="2014" name="PLoS Genet.">
        <title>Analysis of the Phlebiopsis gigantea genome, transcriptome and secretome provides insight into its pioneer colonization strategies of wood.</title>
        <authorList>
            <person name="Hori C."/>
            <person name="Ishida T."/>
            <person name="Igarashi K."/>
            <person name="Samejima M."/>
            <person name="Suzuki H."/>
            <person name="Master E."/>
            <person name="Ferreira P."/>
            <person name="Ruiz-Duenas F.J."/>
            <person name="Held B."/>
            <person name="Canessa P."/>
            <person name="Larrondo L.F."/>
            <person name="Schmoll M."/>
            <person name="Druzhinina I.S."/>
            <person name="Kubicek C.P."/>
            <person name="Gaskell J.A."/>
            <person name="Kersten P."/>
            <person name="St John F."/>
            <person name="Glasner J."/>
            <person name="Sabat G."/>
            <person name="Splinter BonDurant S."/>
            <person name="Syed K."/>
            <person name="Yadav J."/>
            <person name="Mgbeahuruike A.C."/>
            <person name="Kovalchuk A."/>
            <person name="Asiegbu F.O."/>
            <person name="Lackner G."/>
            <person name="Hoffmeister D."/>
            <person name="Rencoret J."/>
            <person name="Gutierrez A."/>
            <person name="Sun H."/>
            <person name="Lindquist E."/>
            <person name="Barry K."/>
            <person name="Riley R."/>
            <person name="Grigoriev I.V."/>
            <person name="Henrissat B."/>
            <person name="Kues U."/>
            <person name="Berka R.M."/>
            <person name="Martinez A.T."/>
            <person name="Covert S.F."/>
            <person name="Blanchette R.A."/>
            <person name="Cullen D."/>
        </authorList>
    </citation>
    <scope>NUCLEOTIDE SEQUENCE [LARGE SCALE GENOMIC DNA]</scope>
    <source>
        <strain evidence="5 6">11061_1 CR5-6</strain>
    </source>
</reference>
<dbReference type="InterPro" id="IPR042266">
    <property type="entry name" value="PPPDE_sf"/>
</dbReference>
<dbReference type="HOGENOM" id="CLU_101028_0_1_1"/>
<evidence type="ECO:0000259" key="4">
    <source>
        <dbReference type="PROSITE" id="PS51858"/>
    </source>
</evidence>
<proteinExistence type="inferred from homology"/>
<organism evidence="5 6">
    <name type="scientific">Phlebiopsis gigantea (strain 11061_1 CR5-6)</name>
    <name type="common">White-rot fungus</name>
    <name type="synonym">Peniophora gigantea</name>
    <dbReference type="NCBI Taxonomy" id="745531"/>
    <lineage>
        <taxon>Eukaryota</taxon>
        <taxon>Fungi</taxon>
        <taxon>Dikarya</taxon>
        <taxon>Basidiomycota</taxon>
        <taxon>Agaricomycotina</taxon>
        <taxon>Agaricomycetes</taxon>
        <taxon>Polyporales</taxon>
        <taxon>Phanerochaetaceae</taxon>
        <taxon>Phlebiopsis</taxon>
    </lineage>
</organism>
<dbReference type="PROSITE" id="PS51858">
    <property type="entry name" value="PPPDE"/>
    <property type="match status" value="1"/>
</dbReference>
<dbReference type="SMART" id="SM01179">
    <property type="entry name" value="DUF862"/>
    <property type="match status" value="1"/>
</dbReference>
<evidence type="ECO:0000313" key="5">
    <source>
        <dbReference type="EMBL" id="KIP02871.1"/>
    </source>
</evidence>
<dbReference type="GO" id="GO:0070646">
    <property type="term" value="P:protein modification by small protein removal"/>
    <property type="evidence" value="ECO:0007669"/>
    <property type="project" value="TreeGrafter"/>
</dbReference>
<dbReference type="InterPro" id="IPR008580">
    <property type="entry name" value="PPPDE_dom"/>
</dbReference>
<feature type="domain" description="PPPDE" evidence="4">
    <location>
        <begin position="3"/>
        <end position="144"/>
    </location>
</feature>
<evidence type="ECO:0000256" key="3">
    <source>
        <dbReference type="ARBA" id="ARBA00022801"/>
    </source>
</evidence>
<dbReference type="Pfam" id="PF05903">
    <property type="entry name" value="Peptidase_C97"/>
    <property type="match status" value="1"/>
</dbReference>
<dbReference type="PANTHER" id="PTHR12378">
    <property type="entry name" value="DESUMOYLATING ISOPEPTIDASE"/>
    <property type="match status" value="1"/>
</dbReference>
<name>A0A0C3RRT3_PHLG1</name>
<dbReference type="AlphaFoldDB" id="A0A0C3RRT3"/>
<dbReference type="STRING" id="745531.A0A0C3RRT3"/>
<evidence type="ECO:0000256" key="2">
    <source>
        <dbReference type="ARBA" id="ARBA00022670"/>
    </source>
</evidence>
<evidence type="ECO:0000256" key="1">
    <source>
        <dbReference type="ARBA" id="ARBA00008140"/>
    </source>
</evidence>
<dbReference type="PANTHER" id="PTHR12378:SF7">
    <property type="entry name" value="DESUMOYLATING ISOPEPTIDASE 1"/>
    <property type="match status" value="1"/>
</dbReference>
<dbReference type="GO" id="GO:0008233">
    <property type="term" value="F:peptidase activity"/>
    <property type="evidence" value="ECO:0007669"/>
    <property type="project" value="UniProtKB-KW"/>
</dbReference>
<keyword evidence="3" id="KW-0378">Hydrolase</keyword>
<dbReference type="EMBL" id="KN840648">
    <property type="protein sequence ID" value="KIP02871.1"/>
    <property type="molecule type" value="Genomic_DNA"/>
</dbReference>
<protein>
    <recommendedName>
        <fullName evidence="4">PPPDE domain-containing protein</fullName>
    </recommendedName>
</protein>
<evidence type="ECO:0000313" key="6">
    <source>
        <dbReference type="Proteomes" id="UP000053257"/>
    </source>
</evidence>
<dbReference type="Gene3D" id="3.90.1720.30">
    <property type="entry name" value="PPPDE domains"/>
    <property type="match status" value="1"/>
</dbReference>
<dbReference type="GO" id="GO:0006508">
    <property type="term" value="P:proteolysis"/>
    <property type="evidence" value="ECO:0007669"/>
    <property type="project" value="UniProtKB-KW"/>
</dbReference>
<dbReference type="OrthoDB" id="21221at2759"/>